<accession>A0ABR5FKR0</accession>
<evidence type="ECO:0000256" key="1">
    <source>
        <dbReference type="SAM" id="Coils"/>
    </source>
</evidence>
<organism evidence="2 3">
    <name type="scientific">Mycolicibacter heraklionensis</name>
    <dbReference type="NCBI Taxonomy" id="512402"/>
    <lineage>
        <taxon>Bacteria</taxon>
        <taxon>Bacillati</taxon>
        <taxon>Actinomycetota</taxon>
        <taxon>Actinomycetes</taxon>
        <taxon>Mycobacteriales</taxon>
        <taxon>Mycobacteriaceae</taxon>
        <taxon>Mycolicibacter</taxon>
    </lineage>
</organism>
<keyword evidence="1" id="KW-0175">Coiled coil</keyword>
<keyword evidence="3" id="KW-1185">Reference proteome</keyword>
<feature type="coiled-coil region" evidence="1">
    <location>
        <begin position="50"/>
        <end position="84"/>
    </location>
</feature>
<name>A0ABR5FKR0_9MYCO</name>
<protein>
    <submittedName>
        <fullName evidence="2">Uncharacterized protein</fullName>
    </submittedName>
</protein>
<gene>
    <name evidence="2" type="ORF">ABW16_01645</name>
</gene>
<evidence type="ECO:0000313" key="3">
    <source>
        <dbReference type="Proteomes" id="UP000036464"/>
    </source>
</evidence>
<dbReference type="RefSeq" id="WP_047317356.1">
    <property type="nucleotide sequence ID" value="NZ_LDPO01000001.1"/>
</dbReference>
<reference evidence="2 3" key="1">
    <citation type="submission" date="2015-05" db="EMBL/GenBank/DDBJ databases">
        <title>Genome sequence of Mycobacterium heraklionense Davo strain.</title>
        <authorList>
            <person name="Greninger A.L."/>
            <person name="Cunningham G."/>
            <person name="Miller S."/>
        </authorList>
    </citation>
    <scope>NUCLEOTIDE SEQUENCE [LARGE SCALE GENOMIC DNA]</scope>
    <source>
        <strain evidence="2 3">Davo</strain>
    </source>
</reference>
<comment type="caution">
    <text evidence="2">The sequence shown here is derived from an EMBL/GenBank/DDBJ whole genome shotgun (WGS) entry which is preliminary data.</text>
</comment>
<dbReference type="Proteomes" id="UP000036464">
    <property type="component" value="Unassembled WGS sequence"/>
</dbReference>
<evidence type="ECO:0000313" key="2">
    <source>
        <dbReference type="EMBL" id="KLO31570.1"/>
    </source>
</evidence>
<dbReference type="EMBL" id="LDPO01000001">
    <property type="protein sequence ID" value="KLO31570.1"/>
    <property type="molecule type" value="Genomic_DNA"/>
</dbReference>
<sequence>MNSALQVALTSGLSGMVGAIVVAAIAYRPAKRSADAEVRGATSVDWSRYADGLKGRLETVEHRLDNAEARTRKADQRADRAEHLQVVTVSYLRQILDWVQQRFPEATPPQAPPELDGML</sequence>
<proteinExistence type="predicted"/>